<dbReference type="Gene3D" id="2.40.50.100">
    <property type="match status" value="1"/>
</dbReference>
<dbReference type="AlphaFoldDB" id="X1EG51"/>
<reference evidence="2" key="1">
    <citation type="journal article" date="2014" name="Front. Microbiol.">
        <title>High frequency of phylogenetically diverse reductive dehalogenase-homologous genes in deep subseafloor sedimentary metagenomes.</title>
        <authorList>
            <person name="Kawai M."/>
            <person name="Futagami T."/>
            <person name="Toyoda A."/>
            <person name="Takaki Y."/>
            <person name="Nishi S."/>
            <person name="Hori S."/>
            <person name="Arai W."/>
            <person name="Tsubouchi T."/>
            <person name="Morono Y."/>
            <person name="Uchiyama I."/>
            <person name="Ito T."/>
            <person name="Fujiyama A."/>
            <person name="Inagaki F."/>
            <person name="Takami H."/>
        </authorList>
    </citation>
    <scope>NUCLEOTIDE SEQUENCE</scope>
    <source>
        <strain evidence="2">Expedition CK06-06</strain>
    </source>
</reference>
<dbReference type="InterPro" id="IPR011054">
    <property type="entry name" value="Rudment_hybrid_motif"/>
</dbReference>
<name>X1EG51_9ZZZZ</name>
<comment type="caution">
    <text evidence="2">The sequence shown here is derived from an EMBL/GenBank/DDBJ whole genome shotgun (WGS) entry which is preliminary data.</text>
</comment>
<feature type="non-terminal residue" evidence="2">
    <location>
        <position position="1"/>
    </location>
</feature>
<evidence type="ECO:0000256" key="1">
    <source>
        <dbReference type="SAM" id="MobiDB-lite"/>
    </source>
</evidence>
<sequence>VSSPGAELAVTNGQSVNAGDILFSLPEKADERVPTPTSQGDSEAEQSQPITARVVGQIIAEDNHIYVRYEESEEREYSIPLGVDLLVQSGDKLKAGDKLTRGPVDPHDILRIMGKDAVQQ</sequence>
<accession>X1EG51</accession>
<dbReference type="EMBL" id="BART01030295">
    <property type="protein sequence ID" value="GAH16119.1"/>
    <property type="molecule type" value="Genomic_DNA"/>
</dbReference>
<evidence type="ECO:0000313" key="2">
    <source>
        <dbReference type="EMBL" id="GAH16119.1"/>
    </source>
</evidence>
<organism evidence="2">
    <name type="scientific">marine sediment metagenome</name>
    <dbReference type="NCBI Taxonomy" id="412755"/>
    <lineage>
        <taxon>unclassified sequences</taxon>
        <taxon>metagenomes</taxon>
        <taxon>ecological metagenomes</taxon>
    </lineage>
</organism>
<gene>
    <name evidence="2" type="ORF">S01H4_52943</name>
</gene>
<proteinExistence type="predicted"/>
<feature type="region of interest" description="Disordered" evidence="1">
    <location>
        <begin position="25"/>
        <end position="51"/>
    </location>
</feature>
<feature type="compositionally biased region" description="Polar residues" evidence="1">
    <location>
        <begin position="35"/>
        <end position="50"/>
    </location>
</feature>
<protein>
    <submittedName>
        <fullName evidence="2">Uncharacterized protein</fullName>
    </submittedName>
</protein>
<dbReference type="SUPFAM" id="SSF51246">
    <property type="entry name" value="Rudiment single hybrid motif"/>
    <property type="match status" value="1"/>
</dbReference>
<dbReference type="Gene3D" id="1.10.1790.20">
    <property type="match status" value="1"/>
</dbReference>